<dbReference type="Proteomes" id="UP000284547">
    <property type="component" value="Unassembled WGS sequence"/>
</dbReference>
<dbReference type="EC" id="2.3.1.30" evidence="4"/>
<protein>
    <recommendedName>
        <fullName evidence="4">Serine acetyltransferase</fullName>
        <ecNumber evidence="4">2.3.1.30</ecNumber>
    </recommendedName>
</protein>
<dbReference type="RefSeq" id="WP_118149514.1">
    <property type="nucleotide sequence ID" value="NZ_QWEY01000001.1"/>
</dbReference>
<organism evidence="5 6">
    <name type="scientific">Pseudotabrizicola alkalilacus</name>
    <dbReference type="NCBI Taxonomy" id="2305252"/>
    <lineage>
        <taxon>Bacteria</taxon>
        <taxon>Pseudomonadati</taxon>
        <taxon>Pseudomonadota</taxon>
        <taxon>Alphaproteobacteria</taxon>
        <taxon>Rhodobacterales</taxon>
        <taxon>Paracoccaceae</taxon>
        <taxon>Pseudotabrizicola</taxon>
    </lineage>
</organism>
<sequence length="164" mass="17555">MKQSDLRRDWERNRVSVKSLFIILFFRASVWAAQRTNPAAKLLGLPVRILYKFVVEIVMGIELPDRVVAGPGLAVFHGVGLVVNARTILGSNVTLRQNTTIGSKIDGGLPPRIGDGVSVGANCVILGDIEVGDHSIIGAGTVLTRDCPARSVVHGPKAQIREPG</sequence>
<evidence type="ECO:0000256" key="4">
    <source>
        <dbReference type="PIRNR" id="PIRNR000441"/>
    </source>
</evidence>
<dbReference type="InterPro" id="IPR011004">
    <property type="entry name" value="Trimer_LpxA-like_sf"/>
</dbReference>
<dbReference type="OrthoDB" id="9801456at2"/>
<dbReference type="SUPFAM" id="SSF51161">
    <property type="entry name" value="Trimeric LpxA-like enzymes"/>
    <property type="match status" value="1"/>
</dbReference>
<dbReference type="InterPro" id="IPR005881">
    <property type="entry name" value="Ser_O-AcTrfase"/>
</dbReference>
<dbReference type="AlphaFoldDB" id="A0A411Z6R7"/>
<comment type="catalytic activity">
    <reaction evidence="4">
        <text>L-serine + acetyl-CoA = O-acetyl-L-serine + CoA</text>
        <dbReference type="Rhea" id="RHEA:24560"/>
        <dbReference type="ChEBI" id="CHEBI:33384"/>
        <dbReference type="ChEBI" id="CHEBI:57287"/>
        <dbReference type="ChEBI" id="CHEBI:57288"/>
        <dbReference type="ChEBI" id="CHEBI:58340"/>
        <dbReference type="EC" id="2.3.1.30"/>
    </reaction>
</comment>
<dbReference type="GO" id="GO:0009001">
    <property type="term" value="F:serine O-acetyltransferase activity"/>
    <property type="evidence" value="ECO:0007669"/>
    <property type="project" value="UniProtKB-EC"/>
</dbReference>
<dbReference type="PIRSF" id="PIRSF000441">
    <property type="entry name" value="CysE"/>
    <property type="match status" value="1"/>
</dbReference>
<dbReference type="GO" id="GO:0005737">
    <property type="term" value="C:cytoplasm"/>
    <property type="evidence" value="ECO:0007669"/>
    <property type="project" value="InterPro"/>
</dbReference>
<dbReference type="Gene3D" id="2.160.10.10">
    <property type="entry name" value="Hexapeptide repeat proteins"/>
    <property type="match status" value="1"/>
</dbReference>
<evidence type="ECO:0000313" key="6">
    <source>
        <dbReference type="Proteomes" id="UP000284547"/>
    </source>
</evidence>
<evidence type="ECO:0000256" key="1">
    <source>
        <dbReference type="ARBA" id="ARBA00007274"/>
    </source>
</evidence>
<dbReference type="CDD" id="cd03354">
    <property type="entry name" value="LbH_SAT"/>
    <property type="match status" value="1"/>
</dbReference>
<reference evidence="5 6" key="1">
    <citation type="submission" date="2018-08" db="EMBL/GenBank/DDBJ databases">
        <title>Flavobacterium tibetense sp. nov., isolated from a wetland YonghuCo on Tibetan Plateau.</title>
        <authorList>
            <person name="Phurbu D."/>
            <person name="Lu H."/>
            <person name="Xing P."/>
        </authorList>
    </citation>
    <scope>NUCLEOTIDE SEQUENCE [LARGE SCALE GENOMIC DNA]</scope>
    <source>
        <strain evidence="5 6">DJC</strain>
    </source>
</reference>
<keyword evidence="2 4" id="KW-0808">Transferase</keyword>
<evidence type="ECO:0000256" key="3">
    <source>
        <dbReference type="ARBA" id="ARBA00023315"/>
    </source>
</evidence>
<accession>A0A411Z6R7</accession>
<evidence type="ECO:0000313" key="5">
    <source>
        <dbReference type="EMBL" id="RGP38771.1"/>
    </source>
</evidence>
<gene>
    <name evidence="5" type="ORF">D1012_01200</name>
</gene>
<comment type="similarity">
    <text evidence="1 4">Belongs to the transferase hexapeptide repeat family.</text>
</comment>
<proteinExistence type="inferred from homology"/>
<keyword evidence="3 4" id="KW-0012">Acyltransferase</keyword>
<evidence type="ECO:0000256" key="2">
    <source>
        <dbReference type="ARBA" id="ARBA00022679"/>
    </source>
</evidence>
<dbReference type="InterPro" id="IPR045304">
    <property type="entry name" value="LbH_SAT"/>
</dbReference>
<dbReference type="InterPro" id="IPR001451">
    <property type="entry name" value="Hexapep"/>
</dbReference>
<dbReference type="GO" id="GO:0006535">
    <property type="term" value="P:cysteine biosynthetic process from serine"/>
    <property type="evidence" value="ECO:0007669"/>
    <property type="project" value="InterPro"/>
</dbReference>
<dbReference type="EMBL" id="QWEY01000001">
    <property type="protein sequence ID" value="RGP38771.1"/>
    <property type="molecule type" value="Genomic_DNA"/>
</dbReference>
<dbReference type="Pfam" id="PF00132">
    <property type="entry name" value="Hexapep"/>
    <property type="match status" value="1"/>
</dbReference>
<keyword evidence="6" id="KW-1185">Reference proteome</keyword>
<name>A0A411Z6R7_9RHOB</name>
<comment type="caution">
    <text evidence="5">The sequence shown here is derived from an EMBL/GenBank/DDBJ whole genome shotgun (WGS) entry which is preliminary data.</text>
</comment>
<dbReference type="PANTHER" id="PTHR42811">
    <property type="entry name" value="SERINE ACETYLTRANSFERASE"/>
    <property type="match status" value="1"/>
</dbReference>